<dbReference type="InterPro" id="IPR036513">
    <property type="entry name" value="STAS_dom_sf"/>
</dbReference>
<dbReference type="CDD" id="cd07043">
    <property type="entry name" value="STAS_anti-anti-sigma_factors"/>
    <property type="match status" value="1"/>
</dbReference>
<gene>
    <name evidence="4" type="ORF">GCM10022419_031490</name>
</gene>
<dbReference type="EMBL" id="BAABDQ010000005">
    <property type="protein sequence ID" value="GAA3548869.1"/>
    <property type="molecule type" value="Genomic_DNA"/>
</dbReference>
<dbReference type="Gene3D" id="3.30.750.24">
    <property type="entry name" value="STAS domain"/>
    <property type="match status" value="1"/>
</dbReference>
<dbReference type="PROSITE" id="PS50801">
    <property type="entry name" value="STAS"/>
    <property type="match status" value="1"/>
</dbReference>
<accession>A0ABP6W9W6</accession>
<dbReference type="RefSeq" id="WP_345562336.1">
    <property type="nucleotide sequence ID" value="NZ_BAABDQ010000005.1"/>
</dbReference>
<reference evidence="5" key="1">
    <citation type="journal article" date="2019" name="Int. J. Syst. Evol. Microbiol.">
        <title>The Global Catalogue of Microorganisms (GCM) 10K type strain sequencing project: providing services to taxonomists for standard genome sequencing and annotation.</title>
        <authorList>
            <consortium name="The Broad Institute Genomics Platform"/>
            <consortium name="The Broad Institute Genome Sequencing Center for Infectious Disease"/>
            <person name="Wu L."/>
            <person name="Ma J."/>
        </authorList>
    </citation>
    <scope>NUCLEOTIDE SEQUENCE [LARGE SCALE GENOMIC DNA]</scope>
    <source>
        <strain evidence="5">JCM 17326</strain>
    </source>
</reference>
<evidence type="ECO:0000256" key="2">
    <source>
        <dbReference type="RuleBase" id="RU003749"/>
    </source>
</evidence>
<organism evidence="4 5">
    <name type="scientific">Nonomuraea rosea</name>
    <dbReference type="NCBI Taxonomy" id="638574"/>
    <lineage>
        <taxon>Bacteria</taxon>
        <taxon>Bacillati</taxon>
        <taxon>Actinomycetota</taxon>
        <taxon>Actinomycetes</taxon>
        <taxon>Streptosporangiales</taxon>
        <taxon>Streptosporangiaceae</taxon>
        <taxon>Nonomuraea</taxon>
    </lineage>
</organism>
<comment type="similarity">
    <text evidence="1 2">Belongs to the anti-sigma-factor antagonist family.</text>
</comment>
<keyword evidence="5" id="KW-1185">Reference proteome</keyword>
<dbReference type="NCBIfam" id="TIGR00377">
    <property type="entry name" value="ant_ant_sig"/>
    <property type="match status" value="1"/>
</dbReference>
<dbReference type="Proteomes" id="UP001500630">
    <property type="component" value="Unassembled WGS sequence"/>
</dbReference>
<evidence type="ECO:0000256" key="1">
    <source>
        <dbReference type="ARBA" id="ARBA00009013"/>
    </source>
</evidence>
<dbReference type="PANTHER" id="PTHR33495:SF2">
    <property type="entry name" value="ANTI-SIGMA FACTOR ANTAGONIST TM_1081-RELATED"/>
    <property type="match status" value="1"/>
</dbReference>
<evidence type="ECO:0000313" key="5">
    <source>
        <dbReference type="Proteomes" id="UP001500630"/>
    </source>
</evidence>
<comment type="caution">
    <text evidence="4">The sequence shown here is derived from an EMBL/GenBank/DDBJ whole genome shotgun (WGS) entry which is preliminary data.</text>
</comment>
<dbReference type="InterPro" id="IPR002645">
    <property type="entry name" value="STAS_dom"/>
</dbReference>
<evidence type="ECO:0000259" key="3">
    <source>
        <dbReference type="PROSITE" id="PS50801"/>
    </source>
</evidence>
<name>A0ABP6W9W6_9ACTN</name>
<proteinExistence type="inferred from homology"/>
<protein>
    <recommendedName>
        <fullName evidence="2">Anti-sigma factor antagonist</fullName>
    </recommendedName>
</protein>
<dbReference type="PANTHER" id="PTHR33495">
    <property type="entry name" value="ANTI-SIGMA FACTOR ANTAGONIST TM_1081-RELATED-RELATED"/>
    <property type="match status" value="1"/>
</dbReference>
<dbReference type="InterPro" id="IPR003658">
    <property type="entry name" value="Anti-sigma_ant"/>
</dbReference>
<dbReference type="SUPFAM" id="SSF52091">
    <property type="entry name" value="SpoIIaa-like"/>
    <property type="match status" value="1"/>
</dbReference>
<dbReference type="Pfam" id="PF01740">
    <property type="entry name" value="STAS"/>
    <property type="match status" value="1"/>
</dbReference>
<feature type="domain" description="STAS" evidence="3">
    <location>
        <begin position="9"/>
        <end position="119"/>
    </location>
</feature>
<evidence type="ECO:0000313" key="4">
    <source>
        <dbReference type="EMBL" id="GAA3548869.1"/>
    </source>
</evidence>
<sequence length="127" mass="13079">MGNVGQAGFTVLAEDRDGVAVLSPIGDLDLASAAEFRRSLAHAMSRLDPPLIVADLQAVDFCDSSGLNALIWTANTVEAAGGRLALSGITPRVARLLQITGLGKRFRAGDEVKDAAALLPGPGGVRD</sequence>